<sequence length="380" mass="42528">MRKICYFINSDWYFDLHWLERASYAQEVGYQIHIITNFVDQSLVTKLTKMGFICHNSSISAQSVNPLKFACELVNTTKLIKSINADVLHCITIKPCLIGGLYAKIFSKNIVISFVGLGRVFTEKKFKFSLLKRLIIPLYNFIFSNKKSLLTFEHQSDRRCILHSLKVDEDRTVVIDGAGINIIDFPYSKEPLREIPVVLFASRLLWSKGLTDLINVKNSLHLEGVEFTLNVAGIPTPNDPDAIPLGFLEEAHNKGEINWLGKCDDMKELIKDANIVALPSVYPEGIPRILLEASSVGRAIISYNVGGCSSLIENDVNGFIIDKGDINALAGCLKHLVINADVRGRMGENGRQLIEGKFCSTIITKDTVNLYGYLLKNKAE</sequence>
<evidence type="ECO:0000313" key="3">
    <source>
        <dbReference type="EMBL" id="MBU9834089.1"/>
    </source>
</evidence>
<dbReference type="InterPro" id="IPR001296">
    <property type="entry name" value="Glyco_trans_1"/>
</dbReference>
<dbReference type="RefSeq" id="WP_217137736.1">
    <property type="nucleotide sequence ID" value="NZ_JAFMOU010000060.1"/>
</dbReference>
<evidence type="ECO:0000259" key="2">
    <source>
        <dbReference type="Pfam" id="PF13477"/>
    </source>
</evidence>
<dbReference type="Pfam" id="PF13477">
    <property type="entry name" value="Glyco_trans_4_2"/>
    <property type="match status" value="1"/>
</dbReference>
<feature type="domain" description="Glycosyltransferase subfamily 4-like N-terminal" evidence="2">
    <location>
        <begin position="3"/>
        <end position="145"/>
    </location>
</feature>
<organism evidence="3 4">
    <name type="scientific">Rahnella perminowiae</name>
    <dbReference type="NCBI Taxonomy" id="2816244"/>
    <lineage>
        <taxon>Bacteria</taxon>
        <taxon>Pseudomonadati</taxon>
        <taxon>Pseudomonadota</taxon>
        <taxon>Gammaproteobacteria</taxon>
        <taxon>Enterobacterales</taxon>
        <taxon>Yersiniaceae</taxon>
        <taxon>Rahnella</taxon>
    </lineage>
</organism>
<dbReference type="Pfam" id="PF00534">
    <property type="entry name" value="Glycos_transf_1"/>
    <property type="match status" value="1"/>
</dbReference>
<keyword evidence="4" id="KW-1185">Reference proteome</keyword>
<evidence type="ECO:0000313" key="4">
    <source>
        <dbReference type="Proteomes" id="UP000699865"/>
    </source>
</evidence>
<accession>A0ABS6KX45</accession>
<gene>
    <name evidence="3" type="ORF">J1786_04490</name>
</gene>
<dbReference type="PANTHER" id="PTHR12526:SF638">
    <property type="entry name" value="SPORE COAT PROTEIN SA"/>
    <property type="match status" value="1"/>
</dbReference>
<dbReference type="PANTHER" id="PTHR12526">
    <property type="entry name" value="GLYCOSYLTRANSFERASE"/>
    <property type="match status" value="1"/>
</dbReference>
<dbReference type="InterPro" id="IPR028098">
    <property type="entry name" value="Glyco_trans_4-like_N"/>
</dbReference>
<proteinExistence type="predicted"/>
<evidence type="ECO:0000259" key="1">
    <source>
        <dbReference type="Pfam" id="PF00534"/>
    </source>
</evidence>
<dbReference type="Proteomes" id="UP000699865">
    <property type="component" value="Unassembled WGS sequence"/>
</dbReference>
<name>A0ABS6KX45_9GAMM</name>
<dbReference type="EMBL" id="JAFMOU010000060">
    <property type="protein sequence ID" value="MBU9834089.1"/>
    <property type="molecule type" value="Genomic_DNA"/>
</dbReference>
<protein>
    <submittedName>
        <fullName evidence="3">Glycosyltransferase family 4 protein</fullName>
    </submittedName>
</protein>
<dbReference type="CDD" id="cd03808">
    <property type="entry name" value="GT4_CapM-like"/>
    <property type="match status" value="1"/>
</dbReference>
<feature type="domain" description="Glycosyl transferase family 1" evidence="1">
    <location>
        <begin position="196"/>
        <end position="352"/>
    </location>
</feature>
<comment type="caution">
    <text evidence="3">The sequence shown here is derived from an EMBL/GenBank/DDBJ whole genome shotgun (WGS) entry which is preliminary data.</text>
</comment>
<reference evidence="3 4" key="1">
    <citation type="submission" date="2021-03" db="EMBL/GenBank/DDBJ databases">
        <title>Five novel Rahnella species.</title>
        <authorList>
            <person name="Brady C."/>
            <person name="Asselin J."/>
            <person name="Beer S."/>
            <person name="Bruberg M.B."/>
            <person name="Crampton B."/>
            <person name="Venter S."/>
            <person name="Arnold D."/>
            <person name="Denman S."/>
        </authorList>
    </citation>
    <scope>NUCLEOTIDE SEQUENCE [LARGE SCALE GENOMIC DNA]</scope>
    <source>
        <strain evidence="3 4">L72c</strain>
    </source>
</reference>